<dbReference type="AlphaFoldDB" id="A0A4Q9E140"/>
<dbReference type="PANTHER" id="PTHR42977:SF1">
    <property type="entry name" value="BLR6576 PROTEIN"/>
    <property type="match status" value="1"/>
</dbReference>
<dbReference type="GO" id="GO:0004301">
    <property type="term" value="F:epoxide hydrolase activity"/>
    <property type="evidence" value="ECO:0007669"/>
    <property type="project" value="TreeGrafter"/>
</dbReference>
<dbReference type="PRINTS" id="PR00111">
    <property type="entry name" value="ABHYDROLASE"/>
</dbReference>
<gene>
    <name evidence="2" type="ORF">EYB31_00260</name>
</gene>
<dbReference type="EMBL" id="SIRE01000001">
    <property type="protein sequence ID" value="TBL81978.1"/>
    <property type="molecule type" value="Genomic_DNA"/>
</dbReference>
<comment type="caution">
    <text evidence="2">The sequence shown here is derived from an EMBL/GenBank/DDBJ whole genome shotgun (WGS) entry which is preliminary data.</text>
</comment>
<name>A0A4Q9E140_9BACL</name>
<dbReference type="InterPro" id="IPR051340">
    <property type="entry name" value="Haloalkane_dehalogenase"/>
</dbReference>
<dbReference type="PANTHER" id="PTHR42977">
    <property type="entry name" value="HYDROLASE-RELATED"/>
    <property type="match status" value="1"/>
</dbReference>
<dbReference type="InterPro" id="IPR029058">
    <property type="entry name" value="AB_hydrolase_fold"/>
</dbReference>
<evidence type="ECO:0000259" key="1">
    <source>
        <dbReference type="Pfam" id="PF00561"/>
    </source>
</evidence>
<dbReference type="Gene3D" id="3.40.50.1820">
    <property type="entry name" value="alpha/beta hydrolase"/>
    <property type="match status" value="1"/>
</dbReference>
<evidence type="ECO:0000313" key="2">
    <source>
        <dbReference type="EMBL" id="TBL81978.1"/>
    </source>
</evidence>
<sequence>MVHPVMYKGLRVENVDIFYREAGHPSQPAIVLLHGFPSSSHMFRELIPLLADRYHVIAPDYPGYGNSGMPGVNEFLYTFEHISRIVEQLLDRLQVSKCILYCHGYGGPVGFRMAVRAPSRILGFVIQNAVVNVEGLGRPFDVFKKLWADPSPKNQAEFAALTSFDFTKKQYVTGVCNPLIVSPDGYSMDQFFLDRHGNKQIQLALGYDYRTNVQEYPRWQQYLRDHQPPVLVAWGRNDFIFTLEGAAFYGKADPHVETHLLCGGHFMLEEKSGTVAQLIKTFYYRVYGF</sequence>
<evidence type="ECO:0000313" key="3">
    <source>
        <dbReference type="Proteomes" id="UP000293142"/>
    </source>
</evidence>
<organism evidence="2 3">
    <name type="scientific">Paenibacillus thalictri</name>
    <dbReference type="NCBI Taxonomy" id="2527873"/>
    <lineage>
        <taxon>Bacteria</taxon>
        <taxon>Bacillati</taxon>
        <taxon>Bacillota</taxon>
        <taxon>Bacilli</taxon>
        <taxon>Bacillales</taxon>
        <taxon>Paenibacillaceae</taxon>
        <taxon>Paenibacillus</taxon>
    </lineage>
</organism>
<dbReference type="RefSeq" id="WP_131011263.1">
    <property type="nucleotide sequence ID" value="NZ_SIRE01000001.1"/>
</dbReference>
<keyword evidence="3" id="KW-1185">Reference proteome</keyword>
<keyword evidence="2" id="KW-0378">Hydrolase</keyword>
<dbReference type="InterPro" id="IPR000639">
    <property type="entry name" value="Epox_hydrolase-like"/>
</dbReference>
<dbReference type="Proteomes" id="UP000293142">
    <property type="component" value="Unassembled WGS sequence"/>
</dbReference>
<dbReference type="PRINTS" id="PR00412">
    <property type="entry name" value="EPOXHYDRLASE"/>
</dbReference>
<feature type="domain" description="AB hydrolase-1" evidence="1">
    <location>
        <begin position="28"/>
        <end position="271"/>
    </location>
</feature>
<dbReference type="InterPro" id="IPR000073">
    <property type="entry name" value="AB_hydrolase_1"/>
</dbReference>
<dbReference type="Pfam" id="PF00561">
    <property type="entry name" value="Abhydrolase_1"/>
    <property type="match status" value="1"/>
</dbReference>
<accession>A0A4Q9E140</accession>
<proteinExistence type="predicted"/>
<reference evidence="2 3" key="1">
    <citation type="submission" date="2019-02" db="EMBL/GenBank/DDBJ databases">
        <title>Paenibacillus sp. nov., isolated from surface-sterilized tissue of Thalictrum simplex L.</title>
        <authorList>
            <person name="Tuo L."/>
        </authorList>
    </citation>
    <scope>NUCLEOTIDE SEQUENCE [LARGE SCALE GENOMIC DNA]</scope>
    <source>
        <strain evidence="2 3">N2SHLJ1</strain>
    </source>
</reference>
<dbReference type="SUPFAM" id="SSF53474">
    <property type="entry name" value="alpha/beta-Hydrolases"/>
    <property type="match status" value="1"/>
</dbReference>
<protein>
    <submittedName>
        <fullName evidence="2">Alpha/beta hydrolase</fullName>
    </submittedName>
</protein>
<dbReference type="OrthoDB" id="9797695at2"/>